<name>A0A6H0V7M4_9BACT</name>
<sequence length="277" mass="32414">MLLKNKTINIINSSAFILWIVPIILLIIGSLGFGDGFENKGYFATFLVGCFAFILYTFLIYLKISLNKKLNNDKFSIQEFITPRFNLNYKNKINEIRVIKLLTARFMFRLFLVLMFFGVMFLSFWILNKLIPISSINVPNDYIEGYSRTKAIPADWENNWHFYLSMFVSLFISSLIPLFTLVYLLKDGQKLELFKKDKRHIDFLLFAMLFLLMSITFVAIGFCFAIKNQYSWFKVEWLPVWSIVLITILGVLSVSFAIWSIIVKIQSSNSNKRELLK</sequence>
<feature type="transmembrane region" description="Helical" evidence="1">
    <location>
        <begin position="7"/>
        <end position="29"/>
    </location>
</feature>
<dbReference type="EMBL" id="CP047225">
    <property type="protein sequence ID" value="QIW62495.1"/>
    <property type="molecule type" value="Genomic_DNA"/>
</dbReference>
<dbReference type="RefSeq" id="WP_167845451.1">
    <property type="nucleotide sequence ID" value="NZ_CP047225.1"/>
</dbReference>
<dbReference type="Proteomes" id="UP000503310">
    <property type="component" value="Chromosome"/>
</dbReference>
<proteinExistence type="predicted"/>
<feature type="transmembrane region" description="Helical" evidence="1">
    <location>
        <begin position="239"/>
        <end position="263"/>
    </location>
</feature>
<keyword evidence="1" id="KW-0472">Membrane</keyword>
<gene>
    <name evidence="2" type="ORF">GOQ20_03690</name>
</gene>
<feature type="transmembrane region" description="Helical" evidence="1">
    <location>
        <begin position="41"/>
        <end position="62"/>
    </location>
</feature>
<evidence type="ECO:0000313" key="2">
    <source>
        <dbReference type="EMBL" id="QIW62495.1"/>
    </source>
</evidence>
<reference evidence="2 3" key="1">
    <citation type="submission" date="2019-12" db="EMBL/GenBank/DDBJ databases">
        <title>Sequencing and analysis of the whole genome of Mycoplasma gallinaceum strain Peacock20181011.</title>
        <authorList>
            <person name="Liu X."/>
            <person name="Qin Z."/>
            <person name="Xu H."/>
        </authorList>
    </citation>
    <scope>NUCLEOTIDE SEQUENCE [LARGE SCALE GENOMIC DNA]</scope>
    <source>
        <strain evidence="2 3">Peacock20181011</strain>
    </source>
</reference>
<evidence type="ECO:0000313" key="3">
    <source>
        <dbReference type="Proteomes" id="UP000503310"/>
    </source>
</evidence>
<organism evidence="2 3">
    <name type="scientific">Mycoplasmopsis gallinacea</name>
    <dbReference type="NCBI Taxonomy" id="29556"/>
    <lineage>
        <taxon>Bacteria</taxon>
        <taxon>Bacillati</taxon>
        <taxon>Mycoplasmatota</taxon>
        <taxon>Mycoplasmoidales</taxon>
        <taxon>Metamycoplasmataceae</taxon>
        <taxon>Mycoplasmopsis</taxon>
    </lineage>
</organism>
<keyword evidence="1" id="KW-0812">Transmembrane</keyword>
<protein>
    <submittedName>
        <fullName evidence="2">Uncharacterized protein</fullName>
    </submittedName>
</protein>
<feature type="transmembrane region" description="Helical" evidence="1">
    <location>
        <begin position="106"/>
        <end position="127"/>
    </location>
</feature>
<keyword evidence="1" id="KW-1133">Transmembrane helix</keyword>
<feature type="transmembrane region" description="Helical" evidence="1">
    <location>
        <begin position="162"/>
        <end position="184"/>
    </location>
</feature>
<evidence type="ECO:0000256" key="1">
    <source>
        <dbReference type="SAM" id="Phobius"/>
    </source>
</evidence>
<feature type="transmembrane region" description="Helical" evidence="1">
    <location>
        <begin position="204"/>
        <end position="227"/>
    </location>
</feature>
<dbReference type="AlphaFoldDB" id="A0A6H0V7M4"/>
<accession>A0A6H0V7M4</accession>